<dbReference type="Proteomes" id="UP000782901">
    <property type="component" value="Unassembled WGS sequence"/>
</dbReference>
<dbReference type="SUPFAM" id="SSF52058">
    <property type="entry name" value="L domain-like"/>
    <property type="match status" value="1"/>
</dbReference>
<evidence type="ECO:0000313" key="1">
    <source>
        <dbReference type="EMBL" id="MBS5410892.1"/>
    </source>
</evidence>
<reference evidence="1" key="1">
    <citation type="submission" date="2021-02" db="EMBL/GenBank/DDBJ databases">
        <title>Infant gut strain persistence is associated with maternal origin, phylogeny, and functional potential including surface adhesion and iron acquisition.</title>
        <authorList>
            <person name="Lou Y.C."/>
        </authorList>
    </citation>
    <scope>NUCLEOTIDE SEQUENCE</scope>
    <source>
        <strain evidence="1">L3_082_243G1_dasL3_082_243G1_maxbin2.maxbin.015s ta_sub</strain>
    </source>
</reference>
<organism evidence="1 2">
    <name type="scientific">Bacteroides thetaiotaomicron</name>
    <dbReference type="NCBI Taxonomy" id="818"/>
    <lineage>
        <taxon>Bacteria</taxon>
        <taxon>Pseudomonadati</taxon>
        <taxon>Bacteroidota</taxon>
        <taxon>Bacteroidia</taxon>
        <taxon>Bacteroidales</taxon>
        <taxon>Bacteroidaceae</taxon>
        <taxon>Bacteroides</taxon>
    </lineage>
</organism>
<proteinExistence type="predicted"/>
<dbReference type="Gene3D" id="3.80.10.10">
    <property type="entry name" value="Ribonuclease Inhibitor"/>
    <property type="match status" value="1"/>
</dbReference>
<evidence type="ECO:0008006" key="3">
    <source>
        <dbReference type="Google" id="ProtNLM"/>
    </source>
</evidence>
<sequence length="203" mass="23001">MKKIIYLLLVSLLILSCGMRNKKDVTQQLPVREFTKLEELCLLPYDSVLDYCDLSDDSIVDFPNLSGYTIRALSLSGNLLDTIIPCFLPKGLERLNLSNNKYKGYVNIRRCTILSLKEVDLSYNALDSIRITEPLYRIILSHNNLVFIGLNQKNIQYLDVSYNIHLNRIVRFEPSLIDTVISEGVSGGKPLIGPISKNAGHHF</sequence>
<name>A0A943HRG8_BACT4</name>
<dbReference type="AlphaFoldDB" id="A0A943HRG8"/>
<accession>A0A943HRG8</accession>
<comment type="caution">
    <text evidence="1">The sequence shown here is derived from an EMBL/GenBank/DDBJ whole genome shotgun (WGS) entry which is preliminary data.</text>
</comment>
<evidence type="ECO:0000313" key="2">
    <source>
        <dbReference type="Proteomes" id="UP000782901"/>
    </source>
</evidence>
<dbReference type="InterPro" id="IPR032675">
    <property type="entry name" value="LRR_dom_sf"/>
</dbReference>
<dbReference type="PROSITE" id="PS51257">
    <property type="entry name" value="PROKAR_LIPOPROTEIN"/>
    <property type="match status" value="1"/>
</dbReference>
<protein>
    <recommendedName>
        <fullName evidence="3">Leucine-rich repeat domain-containing protein</fullName>
    </recommendedName>
</protein>
<dbReference type="EMBL" id="JAGZEE010000011">
    <property type="protein sequence ID" value="MBS5410892.1"/>
    <property type="molecule type" value="Genomic_DNA"/>
</dbReference>
<gene>
    <name evidence="1" type="ORF">KHY35_09280</name>
</gene>